<dbReference type="PANTHER" id="PTHR43844">
    <property type="entry name" value="METHIONINE SYNTHASE"/>
    <property type="match status" value="1"/>
</dbReference>
<comment type="caution">
    <text evidence="2">The sequence shown here is derived from an EMBL/GenBank/DDBJ whole genome shotgun (WGS) entry which is preliminary data.</text>
</comment>
<proteinExistence type="predicted"/>
<feature type="domain" description="Cobalamin-independent methionine synthase MetE C-terminal/archaeal" evidence="1">
    <location>
        <begin position="32"/>
        <end position="115"/>
    </location>
</feature>
<organism evidence="2 3">
    <name type="scientific">Lentibacillus kapialis</name>
    <dbReference type="NCBI Taxonomy" id="340214"/>
    <lineage>
        <taxon>Bacteria</taxon>
        <taxon>Bacillati</taxon>
        <taxon>Bacillota</taxon>
        <taxon>Bacilli</taxon>
        <taxon>Bacillales</taxon>
        <taxon>Bacillaceae</taxon>
        <taxon>Lentibacillus</taxon>
    </lineage>
</organism>
<dbReference type="AlphaFoldDB" id="A0A917Q0Y2"/>
<dbReference type="GO" id="GO:0008270">
    <property type="term" value="F:zinc ion binding"/>
    <property type="evidence" value="ECO:0007669"/>
    <property type="project" value="InterPro"/>
</dbReference>
<dbReference type="EMBL" id="BMNQ01000054">
    <property type="protein sequence ID" value="GGK04554.1"/>
    <property type="molecule type" value="Genomic_DNA"/>
</dbReference>
<reference evidence="2" key="1">
    <citation type="journal article" date="2014" name="Int. J. Syst. Evol. Microbiol.">
        <title>Complete genome sequence of Corynebacterium casei LMG S-19264T (=DSM 44701T), isolated from a smear-ripened cheese.</title>
        <authorList>
            <consortium name="US DOE Joint Genome Institute (JGI-PGF)"/>
            <person name="Walter F."/>
            <person name="Albersmeier A."/>
            <person name="Kalinowski J."/>
            <person name="Ruckert C."/>
        </authorList>
    </citation>
    <scope>NUCLEOTIDE SEQUENCE</scope>
    <source>
        <strain evidence="2">JCM 12580</strain>
    </source>
</reference>
<name>A0A917Q0Y2_9BACI</name>
<dbReference type="InterPro" id="IPR002629">
    <property type="entry name" value="Met_Synth_C/arc"/>
</dbReference>
<protein>
    <recommendedName>
        <fullName evidence="1">Cobalamin-independent methionine synthase MetE C-terminal/archaeal domain-containing protein</fullName>
    </recommendedName>
</protein>
<dbReference type="InterPro" id="IPR038071">
    <property type="entry name" value="UROD/MetE-like_sf"/>
</dbReference>
<dbReference type="GO" id="GO:0003871">
    <property type="term" value="F:5-methyltetrahydropteroyltriglutamate-homocysteine S-methyltransferase activity"/>
    <property type="evidence" value="ECO:0007669"/>
    <property type="project" value="InterPro"/>
</dbReference>
<gene>
    <name evidence="2" type="ORF">GCM10007063_28570</name>
</gene>
<accession>A0A917Q0Y2</accession>
<evidence type="ECO:0000313" key="2">
    <source>
        <dbReference type="EMBL" id="GGK04554.1"/>
    </source>
</evidence>
<dbReference type="Proteomes" id="UP000658382">
    <property type="component" value="Unassembled WGS sequence"/>
</dbReference>
<dbReference type="Pfam" id="PF01717">
    <property type="entry name" value="Meth_synt_2"/>
    <property type="match status" value="1"/>
</dbReference>
<keyword evidence="3" id="KW-1185">Reference proteome</keyword>
<evidence type="ECO:0000313" key="3">
    <source>
        <dbReference type="Proteomes" id="UP000658382"/>
    </source>
</evidence>
<dbReference type="PANTHER" id="PTHR43844:SF1">
    <property type="entry name" value="METHIONINE SYNTHASE"/>
    <property type="match status" value="1"/>
</dbReference>
<reference evidence="2" key="2">
    <citation type="submission" date="2020-09" db="EMBL/GenBank/DDBJ databases">
        <authorList>
            <person name="Sun Q."/>
            <person name="Ohkuma M."/>
        </authorList>
    </citation>
    <scope>NUCLEOTIDE SEQUENCE</scope>
    <source>
        <strain evidence="2">JCM 12580</strain>
    </source>
</reference>
<evidence type="ECO:0000259" key="1">
    <source>
        <dbReference type="Pfam" id="PF01717"/>
    </source>
</evidence>
<sequence length="119" mass="13664">MYSGGYEPVAETLLDGVNADGFFLEYDSDRAGDFTPLRFVKRKDLQIVLGLVTSKYPELENPDEVKRRIDEATRFVDLDQLCLSPQCGFSSTEEGNMLTEEQQWTKLRHVVEIAQDIWK</sequence>
<dbReference type="SUPFAM" id="SSF51726">
    <property type="entry name" value="UROD/MetE-like"/>
    <property type="match status" value="1"/>
</dbReference>
<dbReference type="GO" id="GO:0009086">
    <property type="term" value="P:methionine biosynthetic process"/>
    <property type="evidence" value="ECO:0007669"/>
    <property type="project" value="InterPro"/>
</dbReference>
<dbReference type="Gene3D" id="3.20.20.210">
    <property type="match status" value="1"/>
</dbReference>